<keyword evidence="1" id="KW-0812">Transmembrane</keyword>
<dbReference type="AlphaFoldDB" id="A0AAW2F5R9"/>
<keyword evidence="1" id="KW-0472">Membrane</keyword>
<evidence type="ECO:0000256" key="1">
    <source>
        <dbReference type="SAM" id="Phobius"/>
    </source>
</evidence>
<proteinExistence type="predicted"/>
<reference evidence="2 3" key="1">
    <citation type="submission" date="2023-03" db="EMBL/GenBank/DDBJ databases">
        <title>High recombination rates correlate with genetic variation in Cardiocondyla obscurior ants.</title>
        <authorList>
            <person name="Errbii M."/>
        </authorList>
    </citation>
    <scope>NUCLEOTIDE SEQUENCE [LARGE SCALE GENOMIC DNA]</scope>
    <source>
        <strain evidence="2">Alpha-2009</strain>
        <tissue evidence="2">Whole body</tissue>
    </source>
</reference>
<evidence type="ECO:0000313" key="3">
    <source>
        <dbReference type="Proteomes" id="UP001430953"/>
    </source>
</evidence>
<keyword evidence="3" id="KW-1185">Reference proteome</keyword>
<name>A0AAW2F5R9_9HYME</name>
<feature type="transmembrane region" description="Helical" evidence="1">
    <location>
        <begin position="51"/>
        <end position="70"/>
    </location>
</feature>
<dbReference type="EMBL" id="JADYXP020000014">
    <property type="protein sequence ID" value="KAL0109979.1"/>
    <property type="molecule type" value="Genomic_DNA"/>
</dbReference>
<evidence type="ECO:0000313" key="2">
    <source>
        <dbReference type="EMBL" id="KAL0109979.1"/>
    </source>
</evidence>
<accession>A0AAW2F5R9</accession>
<gene>
    <name evidence="2" type="ORF">PUN28_013549</name>
</gene>
<sequence>MSHMRNVRRRSKVTKRQKKRLTFDILPLTISVGRVILWCVTELLWELIDPLNIASAAVLICLSSSAIVSIHF</sequence>
<feature type="transmembrane region" description="Helical" evidence="1">
    <location>
        <begin position="21"/>
        <end position="45"/>
    </location>
</feature>
<protein>
    <submittedName>
        <fullName evidence="2">Uncharacterized protein</fullName>
    </submittedName>
</protein>
<keyword evidence="1" id="KW-1133">Transmembrane helix</keyword>
<dbReference type="Proteomes" id="UP001430953">
    <property type="component" value="Unassembled WGS sequence"/>
</dbReference>
<organism evidence="2 3">
    <name type="scientific">Cardiocondyla obscurior</name>
    <dbReference type="NCBI Taxonomy" id="286306"/>
    <lineage>
        <taxon>Eukaryota</taxon>
        <taxon>Metazoa</taxon>
        <taxon>Ecdysozoa</taxon>
        <taxon>Arthropoda</taxon>
        <taxon>Hexapoda</taxon>
        <taxon>Insecta</taxon>
        <taxon>Pterygota</taxon>
        <taxon>Neoptera</taxon>
        <taxon>Endopterygota</taxon>
        <taxon>Hymenoptera</taxon>
        <taxon>Apocrita</taxon>
        <taxon>Aculeata</taxon>
        <taxon>Formicoidea</taxon>
        <taxon>Formicidae</taxon>
        <taxon>Myrmicinae</taxon>
        <taxon>Cardiocondyla</taxon>
    </lineage>
</organism>
<comment type="caution">
    <text evidence="2">The sequence shown here is derived from an EMBL/GenBank/DDBJ whole genome shotgun (WGS) entry which is preliminary data.</text>
</comment>